<feature type="transmembrane region" description="Helical" evidence="11">
    <location>
        <begin position="124"/>
        <end position="143"/>
    </location>
</feature>
<dbReference type="PROSITE" id="PS50885">
    <property type="entry name" value="HAMP"/>
    <property type="match status" value="1"/>
</dbReference>
<evidence type="ECO:0000259" key="13">
    <source>
        <dbReference type="PROSITE" id="PS50885"/>
    </source>
</evidence>
<evidence type="ECO:0000256" key="3">
    <source>
        <dbReference type="ARBA" id="ARBA00012438"/>
    </source>
</evidence>
<keyword evidence="4" id="KW-0597">Phosphoprotein</keyword>
<dbReference type="CDD" id="cd06225">
    <property type="entry name" value="HAMP"/>
    <property type="match status" value="1"/>
</dbReference>
<feature type="domain" description="Histidine kinase" evidence="12">
    <location>
        <begin position="205"/>
        <end position="415"/>
    </location>
</feature>
<proteinExistence type="predicted"/>
<accession>A0A4Q7WNI8</accession>
<evidence type="ECO:0000313" key="15">
    <source>
        <dbReference type="Proteomes" id="UP000292027"/>
    </source>
</evidence>
<dbReference type="InterPro" id="IPR005467">
    <property type="entry name" value="His_kinase_dom"/>
</dbReference>
<gene>
    <name evidence="14" type="ORF">EV645_6444</name>
</gene>
<dbReference type="SUPFAM" id="SSF158472">
    <property type="entry name" value="HAMP domain-like"/>
    <property type="match status" value="1"/>
</dbReference>
<keyword evidence="5" id="KW-0808">Transferase</keyword>
<protein>
    <recommendedName>
        <fullName evidence="3">histidine kinase</fullName>
        <ecNumber evidence="3">2.7.13.3</ecNumber>
    </recommendedName>
</protein>
<evidence type="ECO:0000256" key="10">
    <source>
        <dbReference type="ARBA" id="ARBA00023136"/>
    </source>
</evidence>
<dbReference type="GO" id="GO:0000155">
    <property type="term" value="F:phosphorelay sensor kinase activity"/>
    <property type="evidence" value="ECO:0007669"/>
    <property type="project" value="InterPro"/>
</dbReference>
<keyword evidence="7 14" id="KW-0418">Kinase</keyword>
<evidence type="ECO:0000256" key="8">
    <source>
        <dbReference type="ARBA" id="ARBA00022989"/>
    </source>
</evidence>
<dbReference type="InterPro" id="IPR003661">
    <property type="entry name" value="HisK_dim/P_dom"/>
</dbReference>
<dbReference type="InterPro" id="IPR003660">
    <property type="entry name" value="HAMP_dom"/>
</dbReference>
<keyword evidence="9" id="KW-0902">Two-component regulatory system</keyword>
<name>A0A4Q7WNI8_9ACTN</name>
<dbReference type="EMBL" id="SHKR01000015">
    <property type="protein sequence ID" value="RZU11283.1"/>
    <property type="molecule type" value="Genomic_DNA"/>
</dbReference>
<evidence type="ECO:0000256" key="7">
    <source>
        <dbReference type="ARBA" id="ARBA00022777"/>
    </source>
</evidence>
<dbReference type="PANTHER" id="PTHR45436">
    <property type="entry name" value="SENSOR HISTIDINE KINASE YKOH"/>
    <property type="match status" value="1"/>
</dbReference>
<dbReference type="Gene3D" id="3.30.565.10">
    <property type="entry name" value="Histidine kinase-like ATPase, C-terminal domain"/>
    <property type="match status" value="1"/>
</dbReference>
<comment type="caution">
    <text evidence="14">The sequence shown here is derived from an EMBL/GenBank/DDBJ whole genome shotgun (WGS) entry which is preliminary data.</text>
</comment>
<dbReference type="Proteomes" id="UP000292027">
    <property type="component" value="Unassembled WGS sequence"/>
</dbReference>
<dbReference type="SUPFAM" id="SSF47384">
    <property type="entry name" value="Homodimeric domain of signal transducing histidine kinase"/>
    <property type="match status" value="1"/>
</dbReference>
<evidence type="ECO:0000259" key="12">
    <source>
        <dbReference type="PROSITE" id="PS50109"/>
    </source>
</evidence>
<dbReference type="AlphaFoldDB" id="A0A4Q7WNI8"/>
<dbReference type="InterPro" id="IPR050428">
    <property type="entry name" value="TCS_sensor_his_kinase"/>
</dbReference>
<feature type="transmembrane region" description="Helical" evidence="11">
    <location>
        <begin position="7"/>
        <end position="28"/>
    </location>
</feature>
<keyword evidence="8 11" id="KW-1133">Transmembrane helix</keyword>
<evidence type="ECO:0000313" key="14">
    <source>
        <dbReference type="EMBL" id="RZU11283.1"/>
    </source>
</evidence>
<keyword evidence="10 11" id="KW-0472">Membrane</keyword>
<dbReference type="OrthoDB" id="9786919at2"/>
<dbReference type="PROSITE" id="PS50109">
    <property type="entry name" value="HIS_KIN"/>
    <property type="match status" value="1"/>
</dbReference>
<dbReference type="InterPro" id="IPR003594">
    <property type="entry name" value="HATPase_dom"/>
</dbReference>
<dbReference type="Pfam" id="PF00672">
    <property type="entry name" value="HAMP"/>
    <property type="match status" value="1"/>
</dbReference>
<reference evidence="14 15" key="1">
    <citation type="journal article" date="2015" name="Stand. Genomic Sci.">
        <title>Genomic Encyclopedia of Bacterial and Archaeal Type Strains, Phase III: the genomes of soil and plant-associated and newly described type strains.</title>
        <authorList>
            <person name="Whitman W.B."/>
            <person name="Woyke T."/>
            <person name="Klenk H.P."/>
            <person name="Zhou Y."/>
            <person name="Lilburn T.G."/>
            <person name="Beck B.J."/>
            <person name="De Vos P."/>
            <person name="Vandamme P."/>
            <person name="Eisen J.A."/>
            <person name="Garrity G."/>
            <person name="Hugenholtz P."/>
            <person name="Kyrpides N.C."/>
        </authorList>
    </citation>
    <scope>NUCLEOTIDE SEQUENCE [LARGE SCALE GENOMIC DNA]</scope>
    <source>
        <strain evidence="14 15">VKM Ac-2540</strain>
    </source>
</reference>
<feature type="domain" description="HAMP" evidence="13">
    <location>
        <begin position="145"/>
        <end position="197"/>
    </location>
</feature>
<dbReference type="SMART" id="SM00387">
    <property type="entry name" value="HATPase_c"/>
    <property type="match status" value="1"/>
</dbReference>
<dbReference type="Gene3D" id="6.10.340.10">
    <property type="match status" value="1"/>
</dbReference>
<dbReference type="GO" id="GO:0005886">
    <property type="term" value="C:plasma membrane"/>
    <property type="evidence" value="ECO:0007669"/>
    <property type="project" value="UniProtKB-SubCell"/>
</dbReference>
<evidence type="ECO:0000256" key="11">
    <source>
        <dbReference type="SAM" id="Phobius"/>
    </source>
</evidence>
<evidence type="ECO:0000256" key="6">
    <source>
        <dbReference type="ARBA" id="ARBA00022692"/>
    </source>
</evidence>
<dbReference type="InterPro" id="IPR036890">
    <property type="entry name" value="HATPase_C_sf"/>
</dbReference>
<evidence type="ECO:0000256" key="5">
    <source>
        <dbReference type="ARBA" id="ARBA00022679"/>
    </source>
</evidence>
<comment type="catalytic activity">
    <reaction evidence="1">
        <text>ATP + protein L-histidine = ADP + protein N-phospho-L-histidine.</text>
        <dbReference type="EC" id="2.7.13.3"/>
    </reaction>
</comment>
<dbReference type="InterPro" id="IPR004358">
    <property type="entry name" value="Sig_transdc_His_kin-like_C"/>
</dbReference>
<sequence length="415" mass="43504">MRIRVTLAAVLVVGIALVGGALLLVALLGNVLTGQVCQDSHERAAQLAAGNDRPPSTATELIQWVDPATAGARIASPGSGCVAVEPPGYTEDFVFASAASGAGEVIVGRPLVDVLDSTRFVRRVLVVGVPLMMGVVGGVTWLVTGRMLAPVTAIRREVDEITAAELHRRVPAARRDEVGRLATTMNRMLDRLQRSHESRLQFVSDASHELRSPIATIRQHAEVARAYPDRTCVAELAATVLAEDLRMQCLVDDLLLLARADEEPAGCPDTPVDLDDVVFAAARKLREATNLTIETAAVSAGQVRGDRAALARMVGNLAGNAARHARSLVTFSLSESAGGVLLTVADDGPGIAPADRSRVFDRFVRLDAARTRESGGAGLGLAIVAKIVESHGGTIEIDTSPTGGASLVVNLPRAA</sequence>
<keyword evidence="15" id="KW-1185">Reference proteome</keyword>
<evidence type="ECO:0000256" key="4">
    <source>
        <dbReference type="ARBA" id="ARBA00022553"/>
    </source>
</evidence>
<dbReference type="InterPro" id="IPR036097">
    <property type="entry name" value="HisK_dim/P_sf"/>
</dbReference>
<keyword evidence="6 11" id="KW-0812">Transmembrane</keyword>
<organism evidence="14 15">
    <name type="scientific">Kribbella rubisoli</name>
    <dbReference type="NCBI Taxonomy" id="3075929"/>
    <lineage>
        <taxon>Bacteria</taxon>
        <taxon>Bacillati</taxon>
        <taxon>Actinomycetota</taxon>
        <taxon>Actinomycetes</taxon>
        <taxon>Propionibacteriales</taxon>
        <taxon>Kribbellaceae</taxon>
        <taxon>Kribbella</taxon>
    </lineage>
</organism>
<comment type="subcellular location">
    <subcellularLocation>
        <location evidence="2">Cell membrane</location>
    </subcellularLocation>
</comment>
<dbReference type="PRINTS" id="PR00344">
    <property type="entry name" value="BCTRLSENSOR"/>
</dbReference>
<dbReference type="Pfam" id="PF00512">
    <property type="entry name" value="HisKA"/>
    <property type="match status" value="1"/>
</dbReference>
<dbReference type="Pfam" id="PF02518">
    <property type="entry name" value="HATPase_c"/>
    <property type="match status" value="1"/>
</dbReference>
<dbReference type="SMART" id="SM00304">
    <property type="entry name" value="HAMP"/>
    <property type="match status" value="1"/>
</dbReference>
<dbReference type="Gene3D" id="1.10.287.130">
    <property type="match status" value="1"/>
</dbReference>
<feature type="transmembrane region" description="Helical" evidence="11">
    <location>
        <begin position="93"/>
        <end position="112"/>
    </location>
</feature>
<evidence type="ECO:0000256" key="2">
    <source>
        <dbReference type="ARBA" id="ARBA00004236"/>
    </source>
</evidence>
<evidence type="ECO:0000256" key="1">
    <source>
        <dbReference type="ARBA" id="ARBA00000085"/>
    </source>
</evidence>
<dbReference type="CDD" id="cd00082">
    <property type="entry name" value="HisKA"/>
    <property type="match status" value="1"/>
</dbReference>
<evidence type="ECO:0000256" key="9">
    <source>
        <dbReference type="ARBA" id="ARBA00023012"/>
    </source>
</evidence>
<dbReference type="SMART" id="SM00388">
    <property type="entry name" value="HisKA"/>
    <property type="match status" value="1"/>
</dbReference>
<dbReference type="RefSeq" id="WP_130447742.1">
    <property type="nucleotide sequence ID" value="NZ_SHKR01000015.1"/>
</dbReference>
<dbReference type="PANTHER" id="PTHR45436:SF5">
    <property type="entry name" value="SENSOR HISTIDINE KINASE TRCS"/>
    <property type="match status" value="1"/>
</dbReference>
<dbReference type="EC" id="2.7.13.3" evidence="3"/>
<dbReference type="SUPFAM" id="SSF55874">
    <property type="entry name" value="ATPase domain of HSP90 chaperone/DNA topoisomerase II/histidine kinase"/>
    <property type="match status" value="1"/>
</dbReference>